<evidence type="ECO:0000313" key="1">
    <source>
        <dbReference type="EMBL" id="MCQ8186543.1"/>
    </source>
</evidence>
<reference evidence="1" key="1">
    <citation type="submission" date="2022-07" db="EMBL/GenBank/DDBJ databases">
        <title>Parvularcula maris sp. nov., an algicidal bacterium isolated from seawater.</title>
        <authorList>
            <person name="Li F."/>
        </authorList>
    </citation>
    <scope>NUCLEOTIDE SEQUENCE</scope>
    <source>
        <strain evidence="1">BGMRC 0090</strain>
    </source>
</reference>
<dbReference type="EMBL" id="JANIBC010000021">
    <property type="protein sequence ID" value="MCQ8186543.1"/>
    <property type="molecule type" value="Genomic_DNA"/>
</dbReference>
<evidence type="ECO:0000313" key="2">
    <source>
        <dbReference type="Proteomes" id="UP001142610"/>
    </source>
</evidence>
<dbReference type="AlphaFoldDB" id="A0A9X2RL78"/>
<gene>
    <name evidence="1" type="ORF">NOG11_14265</name>
</gene>
<accession>A0A9X2RL78</accession>
<dbReference type="RefSeq" id="WP_256620474.1">
    <property type="nucleotide sequence ID" value="NZ_JANIBC010000021.1"/>
</dbReference>
<proteinExistence type="predicted"/>
<name>A0A9X2RL78_9PROT</name>
<keyword evidence="2" id="KW-1185">Reference proteome</keyword>
<comment type="caution">
    <text evidence="1">The sequence shown here is derived from an EMBL/GenBank/DDBJ whole genome shotgun (WGS) entry which is preliminary data.</text>
</comment>
<dbReference type="Proteomes" id="UP001142610">
    <property type="component" value="Unassembled WGS sequence"/>
</dbReference>
<organism evidence="1 2">
    <name type="scientific">Parvularcula maris</name>
    <dbReference type="NCBI Taxonomy" id="2965077"/>
    <lineage>
        <taxon>Bacteria</taxon>
        <taxon>Pseudomonadati</taxon>
        <taxon>Pseudomonadota</taxon>
        <taxon>Alphaproteobacteria</taxon>
        <taxon>Parvularculales</taxon>
        <taxon>Parvularculaceae</taxon>
        <taxon>Parvularcula</taxon>
    </lineage>
</organism>
<protein>
    <submittedName>
        <fullName evidence="1">Uncharacterized protein</fullName>
    </submittedName>
</protein>
<sequence length="178" mass="20126">MGFNISYGIFKGIDECEVLSRLSLKADGRSDFYLEEELAGAPLGNGLYFVFAQDLGFFLGDTWRTKSEWYGEAYSVVVTETSMVAQSTKWDGNNKIWQVTHDSQQSIRHLETIGTVPSSYQKLVREAEAKQAAEPDGPMSVDWFYEVPVELVRLETGFRYDLLHDAVEKQAEVLRPAP</sequence>